<reference evidence="2" key="1">
    <citation type="submission" date="2023-03" db="EMBL/GenBank/DDBJ databases">
        <title>Massive genome expansion in bonnet fungi (Mycena s.s.) driven by repeated elements and novel gene families across ecological guilds.</title>
        <authorList>
            <consortium name="Lawrence Berkeley National Laboratory"/>
            <person name="Harder C.B."/>
            <person name="Miyauchi S."/>
            <person name="Viragh M."/>
            <person name="Kuo A."/>
            <person name="Thoen E."/>
            <person name="Andreopoulos B."/>
            <person name="Lu D."/>
            <person name="Skrede I."/>
            <person name="Drula E."/>
            <person name="Henrissat B."/>
            <person name="Morin E."/>
            <person name="Kohler A."/>
            <person name="Barry K."/>
            <person name="LaButti K."/>
            <person name="Morin E."/>
            <person name="Salamov A."/>
            <person name="Lipzen A."/>
            <person name="Mereny Z."/>
            <person name="Hegedus B."/>
            <person name="Baldrian P."/>
            <person name="Stursova M."/>
            <person name="Weitz H."/>
            <person name="Taylor A."/>
            <person name="Grigoriev I.V."/>
            <person name="Nagy L.G."/>
            <person name="Martin F."/>
            <person name="Kauserud H."/>
        </authorList>
    </citation>
    <scope>NUCLEOTIDE SEQUENCE</scope>
    <source>
        <strain evidence="2">9284</strain>
    </source>
</reference>
<comment type="caution">
    <text evidence="2">The sequence shown here is derived from an EMBL/GenBank/DDBJ whole genome shotgun (WGS) entry which is preliminary data.</text>
</comment>
<keyword evidence="3" id="KW-1185">Reference proteome</keyword>
<feature type="transmembrane region" description="Helical" evidence="1">
    <location>
        <begin position="12"/>
        <end position="29"/>
    </location>
</feature>
<dbReference type="Proteomes" id="UP001221142">
    <property type="component" value="Unassembled WGS sequence"/>
</dbReference>
<name>A0AAD7FV67_9AGAR</name>
<keyword evidence="1" id="KW-0472">Membrane</keyword>
<evidence type="ECO:0000313" key="2">
    <source>
        <dbReference type="EMBL" id="KAJ7644790.1"/>
    </source>
</evidence>
<gene>
    <name evidence="2" type="ORF">FB45DRAFT_1021533</name>
</gene>
<evidence type="ECO:0000256" key="1">
    <source>
        <dbReference type="SAM" id="Phobius"/>
    </source>
</evidence>
<keyword evidence="1" id="KW-0812">Transmembrane</keyword>
<dbReference type="AlphaFoldDB" id="A0AAD7FV67"/>
<accession>A0AAD7FV67</accession>
<organism evidence="2 3">
    <name type="scientific">Roridomyces roridus</name>
    <dbReference type="NCBI Taxonomy" id="1738132"/>
    <lineage>
        <taxon>Eukaryota</taxon>
        <taxon>Fungi</taxon>
        <taxon>Dikarya</taxon>
        <taxon>Basidiomycota</taxon>
        <taxon>Agaricomycotina</taxon>
        <taxon>Agaricomycetes</taxon>
        <taxon>Agaricomycetidae</taxon>
        <taxon>Agaricales</taxon>
        <taxon>Marasmiineae</taxon>
        <taxon>Mycenaceae</taxon>
        <taxon>Roridomyces</taxon>
    </lineage>
</organism>
<keyword evidence="1" id="KW-1133">Transmembrane helix</keyword>
<proteinExistence type="predicted"/>
<sequence length="66" mass="7223">MSSGSSSMLPLGFFLGLVDVVRWMALAWYDARKIALQRCGALVFTAIRDGALFAERLFDHSTLADG</sequence>
<dbReference type="EMBL" id="JARKIF010000003">
    <property type="protein sequence ID" value="KAJ7644790.1"/>
    <property type="molecule type" value="Genomic_DNA"/>
</dbReference>
<evidence type="ECO:0000313" key="3">
    <source>
        <dbReference type="Proteomes" id="UP001221142"/>
    </source>
</evidence>
<protein>
    <submittedName>
        <fullName evidence="2">Uncharacterized protein</fullName>
    </submittedName>
</protein>